<dbReference type="Pfam" id="PF14054">
    <property type="entry name" value="DUF4249"/>
    <property type="match status" value="1"/>
</dbReference>
<keyword evidence="1" id="KW-0732">Signal</keyword>
<sequence>MKRLRKIGLLLTPMVFLSLQLCIEPFDTSYVEFESALVIDATITDESKHQEIHISRTYEFEADGPTGESGAEVQVLAGNGNTYDFTEGQPGTYLSNQIFSADPNLEYTLAITTKDGRNYVSTAVQMMGKSSLDSLYAIRTENDFGEDGMGIFVDGSSSGNGPGYYRYEYEETYKVVAPDFVDVDIILVEQPAPLQPIPEYAPRSGDEFICYPTDYSTSLILNDTKDLNVDRYKRFNARFISSENFIISYRYSILVRQYSQSETAYRFYETLSNFATSESLFSETQPGFLAGNIVSQQDRNEKVLGYFDVASVDEKRIFFNYDEYYPEENLPPYVDPCRWIAPLDYFSLVEANLVKYVKDYNDENFFRPGPFIFVPRVCGDCTALGPSEAPEFWIE</sequence>
<evidence type="ECO:0000313" key="3">
    <source>
        <dbReference type="Proteomes" id="UP001595841"/>
    </source>
</evidence>
<reference evidence="3" key="1">
    <citation type="journal article" date="2019" name="Int. J. Syst. Evol. Microbiol.">
        <title>The Global Catalogue of Microorganisms (GCM) 10K type strain sequencing project: providing services to taxonomists for standard genome sequencing and annotation.</title>
        <authorList>
            <consortium name="The Broad Institute Genomics Platform"/>
            <consortium name="The Broad Institute Genome Sequencing Center for Infectious Disease"/>
            <person name="Wu L."/>
            <person name="Ma J."/>
        </authorList>
    </citation>
    <scope>NUCLEOTIDE SEQUENCE [LARGE SCALE GENOMIC DNA]</scope>
    <source>
        <strain evidence="3">CGMCC 1.15774</strain>
    </source>
</reference>
<dbReference type="EMBL" id="JBHSCL010000004">
    <property type="protein sequence ID" value="MFC4220116.1"/>
    <property type="molecule type" value="Genomic_DNA"/>
</dbReference>
<organism evidence="2 3">
    <name type="scientific">Flagellimonas marina</name>
    <dbReference type="NCBI Taxonomy" id="1775168"/>
    <lineage>
        <taxon>Bacteria</taxon>
        <taxon>Pseudomonadati</taxon>
        <taxon>Bacteroidota</taxon>
        <taxon>Flavobacteriia</taxon>
        <taxon>Flavobacteriales</taxon>
        <taxon>Flavobacteriaceae</taxon>
        <taxon>Flagellimonas</taxon>
    </lineage>
</organism>
<feature type="chain" id="PRO_5045849131" evidence="1">
    <location>
        <begin position="22"/>
        <end position="395"/>
    </location>
</feature>
<proteinExistence type="predicted"/>
<evidence type="ECO:0000256" key="1">
    <source>
        <dbReference type="SAM" id="SignalP"/>
    </source>
</evidence>
<dbReference type="Proteomes" id="UP001595841">
    <property type="component" value="Unassembled WGS sequence"/>
</dbReference>
<accession>A0ABV8PM25</accession>
<keyword evidence="3" id="KW-1185">Reference proteome</keyword>
<dbReference type="InterPro" id="IPR025345">
    <property type="entry name" value="DUF4249"/>
</dbReference>
<dbReference type="RefSeq" id="WP_379763446.1">
    <property type="nucleotide sequence ID" value="NZ_JBHSCL010000004.1"/>
</dbReference>
<evidence type="ECO:0000313" key="2">
    <source>
        <dbReference type="EMBL" id="MFC4220116.1"/>
    </source>
</evidence>
<feature type="signal peptide" evidence="1">
    <location>
        <begin position="1"/>
        <end position="21"/>
    </location>
</feature>
<gene>
    <name evidence="2" type="ORF">ACFOWS_08230</name>
</gene>
<comment type="caution">
    <text evidence="2">The sequence shown here is derived from an EMBL/GenBank/DDBJ whole genome shotgun (WGS) entry which is preliminary data.</text>
</comment>
<protein>
    <submittedName>
        <fullName evidence="2">DUF4249 domain-containing protein</fullName>
    </submittedName>
</protein>
<name>A0ABV8PM25_9FLAO</name>